<feature type="domain" description="Putative restriction endonuclease" evidence="1">
    <location>
        <begin position="12"/>
        <end position="185"/>
    </location>
</feature>
<keyword evidence="2" id="KW-0255">Endonuclease</keyword>
<dbReference type="CDD" id="cd06260">
    <property type="entry name" value="DUF820-like"/>
    <property type="match status" value="1"/>
</dbReference>
<evidence type="ECO:0000313" key="3">
    <source>
        <dbReference type="Proteomes" id="UP001370348"/>
    </source>
</evidence>
<dbReference type="PANTHER" id="PTHR34107:SF4">
    <property type="entry name" value="SLL1222 PROTEIN"/>
    <property type="match status" value="1"/>
</dbReference>
<proteinExistence type="predicted"/>
<gene>
    <name evidence="2" type="ORF">LZC94_43190</name>
</gene>
<evidence type="ECO:0000313" key="2">
    <source>
        <dbReference type="EMBL" id="WXB14618.1"/>
    </source>
</evidence>
<organism evidence="2 3">
    <name type="scientific">Pendulispora albinea</name>
    <dbReference type="NCBI Taxonomy" id="2741071"/>
    <lineage>
        <taxon>Bacteria</taxon>
        <taxon>Pseudomonadati</taxon>
        <taxon>Myxococcota</taxon>
        <taxon>Myxococcia</taxon>
        <taxon>Myxococcales</taxon>
        <taxon>Sorangiineae</taxon>
        <taxon>Pendulisporaceae</taxon>
        <taxon>Pendulispora</taxon>
    </lineage>
</organism>
<accession>A0ABZ2LUL0</accession>
<dbReference type="InterPro" id="IPR008538">
    <property type="entry name" value="Uma2"/>
</dbReference>
<dbReference type="EMBL" id="CP089984">
    <property type="protein sequence ID" value="WXB14618.1"/>
    <property type="molecule type" value="Genomic_DNA"/>
</dbReference>
<dbReference type="PANTHER" id="PTHR34107">
    <property type="entry name" value="SLL0198 PROTEIN-RELATED"/>
    <property type="match status" value="1"/>
</dbReference>
<dbReference type="InterPro" id="IPR012296">
    <property type="entry name" value="Nuclease_put_TT1808"/>
</dbReference>
<evidence type="ECO:0000259" key="1">
    <source>
        <dbReference type="Pfam" id="PF05685"/>
    </source>
</evidence>
<dbReference type="RefSeq" id="WP_394824242.1">
    <property type="nucleotide sequence ID" value="NZ_CP089984.1"/>
</dbReference>
<sequence length="195" mass="22559">MANAVKRGLCTWEDLAAIPQEQRYHEIIDGEIVRKAQASYEHSDAQGALMGTLRPPFVRRSDGRWPGGWWIATEVDVELELHQVYRPDVAGWRRERVPERPTGVPIRIRPDWVCEVLSPNNTRNDTVRKMRGYYRAAIPHYWLVDPMAETLTVYRWNAEAYMLVLTAERGERVRAEPFDAIELDVGLLFGDDPKD</sequence>
<keyword evidence="3" id="KW-1185">Reference proteome</keyword>
<dbReference type="Gene3D" id="3.90.1570.10">
    <property type="entry name" value="tt1808, chain A"/>
    <property type="match status" value="1"/>
</dbReference>
<dbReference type="GO" id="GO:0004519">
    <property type="term" value="F:endonuclease activity"/>
    <property type="evidence" value="ECO:0007669"/>
    <property type="project" value="UniProtKB-KW"/>
</dbReference>
<keyword evidence="2" id="KW-0378">Hydrolase</keyword>
<dbReference type="InterPro" id="IPR011335">
    <property type="entry name" value="Restrct_endonuc-II-like"/>
</dbReference>
<reference evidence="2 3" key="1">
    <citation type="submission" date="2021-12" db="EMBL/GenBank/DDBJ databases">
        <title>Discovery of the Pendulisporaceae a myxobacterial family with distinct sporulation behavior and unique specialized metabolism.</title>
        <authorList>
            <person name="Garcia R."/>
            <person name="Popoff A."/>
            <person name="Bader C.D."/>
            <person name="Loehr J."/>
            <person name="Walesch S."/>
            <person name="Walt C."/>
            <person name="Boldt J."/>
            <person name="Bunk B."/>
            <person name="Haeckl F.J.F.P.J."/>
            <person name="Gunesch A.P."/>
            <person name="Birkelbach J."/>
            <person name="Nuebel U."/>
            <person name="Pietschmann T."/>
            <person name="Bach T."/>
            <person name="Mueller R."/>
        </authorList>
    </citation>
    <scope>NUCLEOTIDE SEQUENCE [LARGE SCALE GENOMIC DNA]</scope>
    <source>
        <strain evidence="2 3">MSr11954</strain>
    </source>
</reference>
<name>A0ABZ2LUL0_9BACT</name>
<dbReference type="SUPFAM" id="SSF52980">
    <property type="entry name" value="Restriction endonuclease-like"/>
    <property type="match status" value="1"/>
</dbReference>
<protein>
    <submittedName>
        <fullName evidence="2">Uma2 family endonuclease</fullName>
    </submittedName>
</protein>
<keyword evidence="2" id="KW-0540">Nuclease</keyword>
<dbReference type="Proteomes" id="UP001370348">
    <property type="component" value="Chromosome"/>
</dbReference>
<dbReference type="Pfam" id="PF05685">
    <property type="entry name" value="Uma2"/>
    <property type="match status" value="1"/>
</dbReference>